<evidence type="ECO:0000313" key="3">
    <source>
        <dbReference type="Proteomes" id="UP000268016"/>
    </source>
</evidence>
<dbReference type="Proteomes" id="UP000268016">
    <property type="component" value="Unassembled WGS sequence"/>
</dbReference>
<dbReference type="PANTHER" id="PTHR31528:SF15">
    <property type="entry name" value="RIBOFLAVIN-BINDING PROTEIN RIBY"/>
    <property type="match status" value="1"/>
</dbReference>
<dbReference type="EMBL" id="RDRB01000011">
    <property type="protein sequence ID" value="ROT97816.1"/>
    <property type="molecule type" value="Genomic_DNA"/>
</dbReference>
<dbReference type="SUPFAM" id="SSF53850">
    <property type="entry name" value="Periplasmic binding protein-like II"/>
    <property type="match status" value="1"/>
</dbReference>
<accession>A0A3N2QRI7</accession>
<proteinExistence type="predicted"/>
<protein>
    <recommendedName>
        <fullName evidence="1">SsuA/THI5-like domain-containing protein</fullName>
    </recommendedName>
</protein>
<evidence type="ECO:0000259" key="1">
    <source>
        <dbReference type="Pfam" id="PF09084"/>
    </source>
</evidence>
<dbReference type="OrthoDB" id="7938743at2"/>
<organism evidence="2 3">
    <name type="scientific">Histidinibacterium lentulum</name>
    <dbReference type="NCBI Taxonomy" id="2480588"/>
    <lineage>
        <taxon>Bacteria</taxon>
        <taxon>Pseudomonadati</taxon>
        <taxon>Pseudomonadota</taxon>
        <taxon>Alphaproteobacteria</taxon>
        <taxon>Rhodobacterales</taxon>
        <taxon>Paracoccaceae</taxon>
        <taxon>Histidinibacterium</taxon>
    </lineage>
</organism>
<dbReference type="GO" id="GO:0009228">
    <property type="term" value="P:thiamine biosynthetic process"/>
    <property type="evidence" value="ECO:0007669"/>
    <property type="project" value="InterPro"/>
</dbReference>
<dbReference type="InterPro" id="IPR015168">
    <property type="entry name" value="SsuA/THI5"/>
</dbReference>
<evidence type="ECO:0000313" key="2">
    <source>
        <dbReference type="EMBL" id="ROT97816.1"/>
    </source>
</evidence>
<comment type="caution">
    <text evidence="2">The sequence shown here is derived from an EMBL/GenBank/DDBJ whole genome shotgun (WGS) entry which is preliminary data.</text>
</comment>
<dbReference type="AlphaFoldDB" id="A0A3N2QRI7"/>
<gene>
    <name evidence="2" type="ORF">EAT49_18625</name>
</gene>
<reference evidence="2 3" key="1">
    <citation type="submission" date="2018-10" db="EMBL/GenBank/DDBJ databases">
        <title>Histidinibacterium lentulum gen. nov., sp. nov., a marine bacterium from the culture broth of Picochlorum sp. 122.</title>
        <authorList>
            <person name="Wang G."/>
        </authorList>
    </citation>
    <scope>NUCLEOTIDE SEQUENCE [LARGE SCALE GENOMIC DNA]</scope>
    <source>
        <strain evidence="2 3">B17</strain>
    </source>
</reference>
<dbReference type="InterPro" id="IPR027939">
    <property type="entry name" value="NMT1/THI5"/>
</dbReference>
<dbReference type="PANTHER" id="PTHR31528">
    <property type="entry name" value="4-AMINO-5-HYDROXYMETHYL-2-METHYLPYRIMIDINE PHOSPHATE SYNTHASE THI11-RELATED"/>
    <property type="match status" value="1"/>
</dbReference>
<keyword evidence="3" id="KW-1185">Reference proteome</keyword>
<sequence length="388" mass="42174">MNQPIRKAFDGVIKVPRTVQNAPFRGVTKGGAIMNFTNRIGAAAVTCFAVGTGAAWAQEMDTLNVLIANERSTTFYGMHVATELGYFEDEGLEINWLASATTIPYVAFLSNGQADLVMFDSAQTMQAVDSGQPFTIIYEDMQFAPEALYVAAESDVQEIADLKGRTIGLVSDRDLAIARVALESAGLTLDDVSTAVVGEGGPTLANAFRRNTVDAVAGGATELNTIQSAGIEIRNITPPEVSENPANSFAIWNDRKEELRDPVERFLRAWSKGMEAGRLDIQMTAAIMSDAVPEQWQDLDVGYELANLSAYTLHEPMSEQRGALHPHLWERVQPSLLSVGEISQLHDVSTFLDDSFIAAANDYTMEELEADVAAWIEANGDRYAAVAR</sequence>
<dbReference type="Gene3D" id="3.40.190.10">
    <property type="entry name" value="Periplasmic binding protein-like II"/>
    <property type="match status" value="2"/>
</dbReference>
<dbReference type="Pfam" id="PF09084">
    <property type="entry name" value="NMT1"/>
    <property type="match status" value="1"/>
</dbReference>
<name>A0A3N2QRI7_9RHOB</name>
<feature type="domain" description="SsuA/THI5-like" evidence="1">
    <location>
        <begin position="73"/>
        <end position="275"/>
    </location>
</feature>